<keyword evidence="6 13" id="KW-0808">Transferase</keyword>
<comment type="similarity">
    <text evidence="3">In the N-terminal section; belongs to the MoaB/Mog family.</text>
</comment>
<evidence type="ECO:0000313" key="15">
    <source>
        <dbReference type="EMBL" id="JAC77375.1"/>
    </source>
</evidence>
<evidence type="ECO:0000256" key="10">
    <source>
        <dbReference type="ARBA" id="ARBA00022842"/>
    </source>
</evidence>
<evidence type="ECO:0000256" key="7">
    <source>
        <dbReference type="ARBA" id="ARBA00022723"/>
    </source>
</evidence>
<dbReference type="Gene3D" id="2.40.340.10">
    <property type="entry name" value="MoeA, C-terminal, domain IV"/>
    <property type="match status" value="1"/>
</dbReference>
<dbReference type="InterPro" id="IPR036135">
    <property type="entry name" value="MoeA_linker/N_sf"/>
</dbReference>
<dbReference type="GO" id="GO:0005829">
    <property type="term" value="C:cytosol"/>
    <property type="evidence" value="ECO:0007669"/>
    <property type="project" value="TreeGrafter"/>
</dbReference>
<evidence type="ECO:0000256" key="8">
    <source>
        <dbReference type="ARBA" id="ARBA00022741"/>
    </source>
</evidence>
<dbReference type="SMART" id="SM00852">
    <property type="entry name" value="MoCF_biosynth"/>
    <property type="match status" value="1"/>
</dbReference>
<dbReference type="InterPro" id="IPR036425">
    <property type="entry name" value="MoaB/Mog-like_dom_sf"/>
</dbReference>
<gene>
    <name evidence="15" type="primary">GPHN</name>
    <name evidence="15" type="ORF">TSPGSL018_17880</name>
</gene>
<keyword evidence="7 13" id="KW-0479">Metal-binding</keyword>
<evidence type="ECO:0000256" key="13">
    <source>
        <dbReference type="RuleBase" id="RU365090"/>
    </source>
</evidence>
<comment type="catalytic activity">
    <reaction evidence="13">
        <text>molybdopterin + ATP + H(+) = adenylyl-molybdopterin + diphosphate</text>
        <dbReference type="Rhea" id="RHEA:31331"/>
        <dbReference type="ChEBI" id="CHEBI:15378"/>
        <dbReference type="ChEBI" id="CHEBI:30616"/>
        <dbReference type="ChEBI" id="CHEBI:33019"/>
        <dbReference type="ChEBI" id="CHEBI:58698"/>
        <dbReference type="ChEBI" id="CHEBI:62727"/>
    </reaction>
</comment>
<dbReference type="EMBL" id="GBEZ01008139">
    <property type="protein sequence ID" value="JAC77375.1"/>
    <property type="molecule type" value="Transcribed_RNA"/>
</dbReference>
<keyword evidence="9" id="KW-0067">ATP-binding</keyword>
<accession>A0A061S380</accession>
<dbReference type="InterPro" id="IPR005110">
    <property type="entry name" value="MoeA_linker/N"/>
</dbReference>
<dbReference type="GO" id="GO:0046872">
    <property type="term" value="F:metal ion binding"/>
    <property type="evidence" value="ECO:0007669"/>
    <property type="project" value="UniProtKB-UniRule"/>
</dbReference>
<dbReference type="AlphaFoldDB" id="A0A061S380"/>
<dbReference type="NCBIfam" id="TIGR00177">
    <property type="entry name" value="molyb_syn"/>
    <property type="match status" value="1"/>
</dbReference>
<dbReference type="CDD" id="cd00887">
    <property type="entry name" value="MoeA"/>
    <property type="match status" value="1"/>
</dbReference>
<dbReference type="PANTHER" id="PTHR10192">
    <property type="entry name" value="MOLYBDOPTERIN BIOSYNTHESIS PROTEIN"/>
    <property type="match status" value="1"/>
</dbReference>
<dbReference type="GO" id="GO:0061599">
    <property type="term" value="F:molybdopterin molybdotransferase activity"/>
    <property type="evidence" value="ECO:0007669"/>
    <property type="project" value="UniProtKB-UniRule"/>
</dbReference>
<dbReference type="SUPFAM" id="SSF63882">
    <property type="entry name" value="MoeA N-terminal region -like"/>
    <property type="match status" value="1"/>
</dbReference>
<dbReference type="InterPro" id="IPR005111">
    <property type="entry name" value="MoeA_C_domain_IV"/>
</dbReference>
<evidence type="ECO:0000256" key="6">
    <source>
        <dbReference type="ARBA" id="ARBA00022679"/>
    </source>
</evidence>
<dbReference type="Gene3D" id="3.40.980.10">
    <property type="entry name" value="MoaB/Mog-like domain"/>
    <property type="match status" value="1"/>
</dbReference>
<evidence type="ECO:0000256" key="11">
    <source>
        <dbReference type="ARBA" id="ARBA00023150"/>
    </source>
</evidence>
<dbReference type="Pfam" id="PF03453">
    <property type="entry name" value="MoeA_N"/>
    <property type="match status" value="1"/>
</dbReference>
<evidence type="ECO:0000259" key="14">
    <source>
        <dbReference type="SMART" id="SM00852"/>
    </source>
</evidence>
<organism evidence="15">
    <name type="scientific">Tetraselmis sp. GSL018</name>
    <dbReference type="NCBI Taxonomy" id="582737"/>
    <lineage>
        <taxon>Eukaryota</taxon>
        <taxon>Viridiplantae</taxon>
        <taxon>Chlorophyta</taxon>
        <taxon>core chlorophytes</taxon>
        <taxon>Chlorodendrophyceae</taxon>
        <taxon>Chlorodendrales</taxon>
        <taxon>Chlorodendraceae</taxon>
        <taxon>Tetraselmis</taxon>
    </lineage>
</organism>
<keyword evidence="5 13" id="KW-0500">Molybdenum</keyword>
<keyword evidence="10 13" id="KW-0460">Magnesium</keyword>
<dbReference type="Pfam" id="PF03454">
    <property type="entry name" value="MoeA_C"/>
    <property type="match status" value="1"/>
</dbReference>
<dbReference type="FunFam" id="3.40.980.10:FF:000009">
    <property type="entry name" value="Molybdopterin molybdenumtransferase"/>
    <property type="match status" value="1"/>
</dbReference>
<dbReference type="Pfam" id="PF00994">
    <property type="entry name" value="MoCF_biosynth"/>
    <property type="match status" value="1"/>
</dbReference>
<evidence type="ECO:0000256" key="1">
    <source>
        <dbReference type="ARBA" id="ARBA00001946"/>
    </source>
</evidence>
<reference evidence="15" key="1">
    <citation type="submission" date="2014-05" db="EMBL/GenBank/DDBJ databases">
        <title>The transcriptome of the halophilic microalga Tetraselmis sp. GSL018 isolated from the Great Salt Lake, Utah.</title>
        <authorList>
            <person name="Jinkerson R.E."/>
            <person name="D'Adamo S."/>
            <person name="Posewitz M.C."/>
        </authorList>
    </citation>
    <scope>NUCLEOTIDE SEQUENCE</scope>
    <source>
        <strain evidence="15">GSL018</strain>
    </source>
</reference>
<keyword evidence="8" id="KW-0547">Nucleotide-binding</keyword>
<dbReference type="SUPFAM" id="SSF53218">
    <property type="entry name" value="Molybdenum cofactor biosynthesis proteins"/>
    <property type="match status" value="1"/>
</dbReference>
<name>A0A061S380_9CHLO</name>
<dbReference type="NCBIfam" id="NF045515">
    <property type="entry name" value="Glp_gephyrin"/>
    <property type="match status" value="1"/>
</dbReference>
<comment type="similarity">
    <text evidence="4">In the C-terminal section; belongs to the MoeA family.</text>
</comment>
<evidence type="ECO:0000256" key="12">
    <source>
        <dbReference type="ARBA" id="ARBA00023268"/>
    </source>
</evidence>
<dbReference type="EC" id="2.10.1.1" evidence="13"/>
<dbReference type="PANTHER" id="PTHR10192:SF5">
    <property type="entry name" value="GEPHYRIN"/>
    <property type="match status" value="1"/>
</dbReference>
<evidence type="ECO:0000256" key="9">
    <source>
        <dbReference type="ARBA" id="ARBA00022840"/>
    </source>
</evidence>
<dbReference type="FunFam" id="2.40.340.10:FF:000004">
    <property type="entry name" value="Molybdopterin molybdenumtransferase"/>
    <property type="match status" value="1"/>
</dbReference>
<dbReference type="PROSITE" id="PS01079">
    <property type="entry name" value="MOCF_BIOSYNTHESIS_2"/>
    <property type="match status" value="1"/>
</dbReference>
<proteinExistence type="inferred from homology"/>
<comment type="catalytic activity">
    <reaction evidence="13">
        <text>adenylyl-molybdopterin + molybdate = Mo-molybdopterin + AMP + H(+)</text>
        <dbReference type="Rhea" id="RHEA:35047"/>
        <dbReference type="ChEBI" id="CHEBI:15378"/>
        <dbReference type="ChEBI" id="CHEBI:36264"/>
        <dbReference type="ChEBI" id="CHEBI:62727"/>
        <dbReference type="ChEBI" id="CHEBI:71302"/>
        <dbReference type="ChEBI" id="CHEBI:456215"/>
    </reaction>
</comment>
<protein>
    <recommendedName>
        <fullName evidence="13">Molybdopterin biosynthesis protein CNX1</fullName>
    </recommendedName>
    <alternativeName>
        <fullName evidence="13">Molybdenum cofactor biosynthesis enzyme CNX1</fullName>
    </alternativeName>
    <domain>
        <recommendedName>
            <fullName evidence="13">Molybdopterin molybdenumtransferase</fullName>
            <shortName evidence="13">MPT Mo-transferase</shortName>
            <ecNumber evidence="13">2.10.1.1</ecNumber>
        </recommendedName>
        <alternativeName>
            <fullName evidence="13">Domain E</fullName>
        </alternativeName>
    </domain>
    <domain>
        <recommendedName>
            <fullName evidence="13">Molybdopterin adenylyltransferase</fullName>
            <shortName evidence="13">MPT adenylyltransferase</shortName>
            <ecNumber evidence="13">2.7.7.75</ecNumber>
        </recommendedName>
        <alternativeName>
            <fullName evidence="13">Domain G</fullName>
        </alternativeName>
    </domain>
</protein>
<evidence type="ECO:0000256" key="2">
    <source>
        <dbReference type="ARBA" id="ARBA00005046"/>
    </source>
</evidence>
<comment type="cofactor">
    <cofactor evidence="1 13">
        <name>Mg(2+)</name>
        <dbReference type="ChEBI" id="CHEBI:18420"/>
    </cofactor>
</comment>
<dbReference type="SUPFAM" id="SSF63867">
    <property type="entry name" value="MoeA C-terminal domain-like"/>
    <property type="match status" value="1"/>
</dbReference>
<dbReference type="Gene3D" id="2.170.190.11">
    <property type="entry name" value="Molybdopterin biosynthesis moea protein, domain 3"/>
    <property type="match status" value="1"/>
</dbReference>
<dbReference type="Gene3D" id="3.90.105.10">
    <property type="entry name" value="Molybdopterin biosynthesis moea protein, domain 2"/>
    <property type="match status" value="1"/>
</dbReference>
<dbReference type="InterPro" id="IPR036688">
    <property type="entry name" value="MoeA_C_domain_IV_sf"/>
</dbReference>
<comment type="pathway">
    <text evidence="2 13">Cofactor biosynthesis; molybdopterin biosynthesis.</text>
</comment>
<sequence>MNSSPYKMISVDEATILALKLTETLEPHFVELQDALNTVLAEDVTAPEPLPPFPASIKDGYAVVASDGPGEYTVVGEVRTGAETDIVVKKGTAAYITTGSPVPPGADAVVMVESTERRNAGPDGLPRVRINQAVSPGDDIRPVGCDIRAGDTVLSAGDRVGAAEIGILATVGAVRVKVHPRPRVAVMSTGDEVVEPSAGRLGPGQIRDSNRAMLVAACGDAGARVSDLGIARDAVGHLEGLLDRAIAEGTDILITSGGVSMGDRDLVKPLLESRGTIHFGRVKMKPGKPLTFATLRVGEDQRQMLVFGLPGNPVSSLVTFNLVCLPVIRKMAGWRDPSLRRVHARVASALRLDPQRPEYHRATVRWAPRGDGREGGEFVAESTGGQMSSRLLSARSANALLELPAAEGVVPEGAVVSALLIGDL</sequence>
<evidence type="ECO:0000256" key="5">
    <source>
        <dbReference type="ARBA" id="ARBA00022505"/>
    </source>
</evidence>
<dbReference type="UniPathway" id="UPA00344"/>
<dbReference type="GO" id="GO:0061598">
    <property type="term" value="F:molybdopterin adenylyltransferase activity"/>
    <property type="evidence" value="ECO:0007669"/>
    <property type="project" value="UniProtKB-UniRule"/>
</dbReference>
<dbReference type="InterPro" id="IPR001453">
    <property type="entry name" value="MoaB/Mog_dom"/>
</dbReference>
<comment type="similarity">
    <text evidence="13">Belongs to the MoeA family.</text>
</comment>
<dbReference type="FunFam" id="2.170.190.11:FF:000001">
    <property type="entry name" value="Molybdopterin molybdenumtransferase"/>
    <property type="match status" value="1"/>
</dbReference>
<dbReference type="InterPro" id="IPR038987">
    <property type="entry name" value="MoeA-like"/>
</dbReference>
<dbReference type="InterPro" id="IPR008284">
    <property type="entry name" value="MoCF_biosynth_CS"/>
</dbReference>
<evidence type="ECO:0000256" key="3">
    <source>
        <dbReference type="ARBA" id="ARBA00007589"/>
    </source>
</evidence>
<keyword evidence="11 13" id="KW-0501">Molybdenum cofactor biosynthesis</keyword>
<evidence type="ECO:0000256" key="4">
    <source>
        <dbReference type="ARBA" id="ARBA00008339"/>
    </source>
</evidence>
<feature type="domain" description="MoaB/Mog" evidence="14">
    <location>
        <begin position="185"/>
        <end position="330"/>
    </location>
</feature>
<comment type="function">
    <text evidence="13">Catalyzes two steps in the biosynthesis of the molybdenum cofactor. In the first step, molybdopterin is adenylated. Subsequently, molybdate is inserted into adenylated molybdopterin and AMP is released.</text>
</comment>
<dbReference type="GO" id="GO:0005524">
    <property type="term" value="F:ATP binding"/>
    <property type="evidence" value="ECO:0007669"/>
    <property type="project" value="UniProtKB-UniRule"/>
</dbReference>
<dbReference type="EC" id="2.7.7.75" evidence="13"/>
<keyword evidence="12" id="KW-0511">Multifunctional enzyme</keyword>
<dbReference type="GO" id="GO:0006777">
    <property type="term" value="P:Mo-molybdopterin cofactor biosynthetic process"/>
    <property type="evidence" value="ECO:0007669"/>
    <property type="project" value="UniProtKB-UniRule"/>
</dbReference>